<feature type="domain" description="Thiol:disulfide interchange protein DsbD N-terminal" evidence="2">
    <location>
        <begin position="31"/>
        <end position="141"/>
    </location>
</feature>
<dbReference type="RefSeq" id="WP_092064569.1">
    <property type="nucleotide sequence ID" value="NZ_FOJU01000003.1"/>
</dbReference>
<evidence type="ECO:0000256" key="1">
    <source>
        <dbReference type="SAM" id="SignalP"/>
    </source>
</evidence>
<feature type="chain" id="PRO_5011629350" evidence="1">
    <location>
        <begin position="22"/>
        <end position="267"/>
    </location>
</feature>
<dbReference type="EMBL" id="FOJU01000003">
    <property type="protein sequence ID" value="SFA99988.1"/>
    <property type="molecule type" value="Genomic_DNA"/>
</dbReference>
<gene>
    <name evidence="3" type="ORF">SAMN05421688_2237</name>
</gene>
<dbReference type="STRING" id="871651.SAMN05421688_2237"/>
<evidence type="ECO:0000259" key="2">
    <source>
        <dbReference type="Pfam" id="PF11412"/>
    </source>
</evidence>
<dbReference type="InterPro" id="IPR028250">
    <property type="entry name" value="DsbDN"/>
</dbReference>
<evidence type="ECO:0000313" key="3">
    <source>
        <dbReference type="EMBL" id="SFA99988.1"/>
    </source>
</evidence>
<protein>
    <submittedName>
        <fullName evidence="3">Thiol-disulfide interchange protein, contains DsbC and DsbD domains</fullName>
    </submittedName>
</protein>
<dbReference type="AlphaFoldDB" id="A0A1I0XIE5"/>
<organism evidence="3 4">
    <name type="scientific">Poseidonocella pacifica</name>
    <dbReference type="NCBI Taxonomy" id="871651"/>
    <lineage>
        <taxon>Bacteria</taxon>
        <taxon>Pseudomonadati</taxon>
        <taxon>Pseudomonadota</taxon>
        <taxon>Alphaproteobacteria</taxon>
        <taxon>Rhodobacterales</taxon>
        <taxon>Roseobacteraceae</taxon>
        <taxon>Poseidonocella</taxon>
    </lineage>
</organism>
<keyword evidence="4" id="KW-1185">Reference proteome</keyword>
<name>A0A1I0XIE5_9RHOB</name>
<dbReference type="Pfam" id="PF11412">
    <property type="entry name" value="DsbD_N"/>
    <property type="match status" value="1"/>
</dbReference>
<dbReference type="Proteomes" id="UP000198796">
    <property type="component" value="Unassembled WGS sequence"/>
</dbReference>
<feature type="signal peptide" evidence="1">
    <location>
        <begin position="1"/>
        <end position="21"/>
    </location>
</feature>
<evidence type="ECO:0000313" key="4">
    <source>
        <dbReference type="Proteomes" id="UP000198796"/>
    </source>
</evidence>
<sequence>MIKRLNALLLSALMLAAPAVAEPLRSVVSVELLPGWRKADGTHQAGLAITLAEGWKTYWRAPGDGGIPPVLMIESDESVKMAQALWPTPVIFHTGGMRSVGYDRSLIVPLLVTPNGASTDIDLQGQIQMGVCHDICMPVEVGFSGQLAAFDRRPDARIAAALADRPLSAREARVGAVDCTLRPEKDGVHLTARIEMPTAGSPEESVVEVPDQEIWVMDPTTTRHGGILTIETRMEYFGEGPLMLERSALRFTVLGAARAVDIRGCAG</sequence>
<dbReference type="OrthoDB" id="9811036at2"/>
<reference evidence="3 4" key="1">
    <citation type="submission" date="2016-10" db="EMBL/GenBank/DDBJ databases">
        <authorList>
            <person name="de Groot N.N."/>
        </authorList>
    </citation>
    <scope>NUCLEOTIDE SEQUENCE [LARGE SCALE GENOMIC DNA]</scope>
    <source>
        <strain evidence="3 4">DSM 29316</strain>
    </source>
</reference>
<proteinExistence type="predicted"/>
<accession>A0A1I0XIE5</accession>
<keyword evidence="1" id="KW-0732">Signal</keyword>